<name>A0A8X6N1L8_NEPPI</name>
<dbReference type="AlphaFoldDB" id="A0A8X6N1L8"/>
<protein>
    <submittedName>
        <fullName evidence="2">Uncharacterized protein</fullName>
    </submittedName>
</protein>
<sequence length="109" mass="13115">MHWRKEKKKIQDLENKRKQQTQGINIQQNLQKDFPPFTGHATKGYPIESPAKIQPPNYHLTKRTFLLHNRCTEILRNPQVKEIFEHHDQVIRIPTFNLSKYQKKKPFSK</sequence>
<keyword evidence="3" id="KW-1185">Reference proteome</keyword>
<organism evidence="2 3">
    <name type="scientific">Nephila pilipes</name>
    <name type="common">Giant wood spider</name>
    <name type="synonym">Nephila maculata</name>
    <dbReference type="NCBI Taxonomy" id="299642"/>
    <lineage>
        <taxon>Eukaryota</taxon>
        <taxon>Metazoa</taxon>
        <taxon>Ecdysozoa</taxon>
        <taxon>Arthropoda</taxon>
        <taxon>Chelicerata</taxon>
        <taxon>Arachnida</taxon>
        <taxon>Araneae</taxon>
        <taxon>Araneomorphae</taxon>
        <taxon>Entelegynae</taxon>
        <taxon>Araneoidea</taxon>
        <taxon>Nephilidae</taxon>
        <taxon>Nephila</taxon>
    </lineage>
</organism>
<evidence type="ECO:0000256" key="1">
    <source>
        <dbReference type="SAM" id="MobiDB-lite"/>
    </source>
</evidence>
<comment type="caution">
    <text evidence="2">The sequence shown here is derived from an EMBL/GenBank/DDBJ whole genome shotgun (WGS) entry which is preliminary data.</text>
</comment>
<dbReference type="EMBL" id="BMAW01004494">
    <property type="protein sequence ID" value="GFS89282.1"/>
    <property type="molecule type" value="Genomic_DNA"/>
</dbReference>
<dbReference type="Proteomes" id="UP000887013">
    <property type="component" value="Unassembled WGS sequence"/>
</dbReference>
<evidence type="ECO:0000313" key="2">
    <source>
        <dbReference type="EMBL" id="GFS89282.1"/>
    </source>
</evidence>
<reference evidence="2" key="1">
    <citation type="submission" date="2020-08" db="EMBL/GenBank/DDBJ databases">
        <title>Multicomponent nature underlies the extraordinary mechanical properties of spider dragline silk.</title>
        <authorList>
            <person name="Kono N."/>
            <person name="Nakamura H."/>
            <person name="Mori M."/>
            <person name="Yoshida Y."/>
            <person name="Ohtoshi R."/>
            <person name="Malay A.D."/>
            <person name="Moran D.A.P."/>
            <person name="Tomita M."/>
            <person name="Numata K."/>
            <person name="Arakawa K."/>
        </authorList>
    </citation>
    <scope>NUCLEOTIDE SEQUENCE</scope>
</reference>
<feature type="compositionally biased region" description="Polar residues" evidence="1">
    <location>
        <begin position="20"/>
        <end position="31"/>
    </location>
</feature>
<feature type="region of interest" description="Disordered" evidence="1">
    <location>
        <begin position="1"/>
        <end position="54"/>
    </location>
</feature>
<evidence type="ECO:0000313" key="3">
    <source>
        <dbReference type="Proteomes" id="UP000887013"/>
    </source>
</evidence>
<accession>A0A8X6N1L8</accession>
<gene>
    <name evidence="2" type="ORF">NPIL_622661</name>
</gene>
<proteinExistence type="predicted"/>